<evidence type="ECO:0000256" key="1">
    <source>
        <dbReference type="SAM" id="Phobius"/>
    </source>
</evidence>
<dbReference type="WBParaSite" id="TCONS_00011528.p1">
    <property type="protein sequence ID" value="TCONS_00011528.p1"/>
    <property type="gene ID" value="XLOC_006036"/>
</dbReference>
<keyword evidence="1" id="KW-1133">Transmembrane helix</keyword>
<dbReference type="Proteomes" id="UP000035681">
    <property type="component" value="Unplaced"/>
</dbReference>
<dbReference type="WBParaSite" id="SSTP_0000949300.1">
    <property type="protein sequence ID" value="SSTP_0000949300.1"/>
    <property type="gene ID" value="SSTP_0000949300"/>
</dbReference>
<keyword evidence="2" id="KW-1185">Reference proteome</keyword>
<evidence type="ECO:0000313" key="4">
    <source>
        <dbReference type="WBParaSite" id="TCONS_00011528.p1"/>
    </source>
</evidence>
<name>A0A0K0EJ42_STRER</name>
<sequence length="142" mass="16342">MLCIHISLIIFTIFTLIFIYNNAYNKYLKDIIKENESSCCITLDLLNYPRIKPPIKSFSYGWSQESKLKSYVDSSCPINGIFVCSKSIKKSSNYTHIQFLSNKGQVIYENSDESNASIWVRCLNKNWLIEGKPFSAITCSQK</sequence>
<evidence type="ECO:0000313" key="2">
    <source>
        <dbReference type="Proteomes" id="UP000035681"/>
    </source>
</evidence>
<keyword evidence="1" id="KW-0472">Membrane</keyword>
<proteinExistence type="predicted"/>
<reference evidence="3" key="1">
    <citation type="submission" date="2015-08" db="UniProtKB">
        <authorList>
            <consortium name="WormBaseParasite"/>
        </authorList>
    </citation>
    <scope>IDENTIFICATION</scope>
</reference>
<protein>
    <submittedName>
        <fullName evidence="3">C-type lectin domain-containing protein</fullName>
    </submittedName>
    <submittedName>
        <fullName evidence="4">C6 domain-containing protein</fullName>
    </submittedName>
</protein>
<feature type="transmembrane region" description="Helical" evidence="1">
    <location>
        <begin position="6"/>
        <end position="24"/>
    </location>
</feature>
<keyword evidence="1" id="KW-0812">Transmembrane</keyword>
<dbReference type="AlphaFoldDB" id="A0A0K0EJ42"/>
<accession>A0A0K0EJ42</accession>
<organism evidence="3">
    <name type="scientific">Strongyloides stercoralis</name>
    <name type="common">Threadworm</name>
    <dbReference type="NCBI Taxonomy" id="6248"/>
    <lineage>
        <taxon>Eukaryota</taxon>
        <taxon>Metazoa</taxon>
        <taxon>Ecdysozoa</taxon>
        <taxon>Nematoda</taxon>
        <taxon>Chromadorea</taxon>
        <taxon>Rhabditida</taxon>
        <taxon>Tylenchina</taxon>
        <taxon>Panagrolaimomorpha</taxon>
        <taxon>Strongyloidoidea</taxon>
        <taxon>Strongyloididae</taxon>
        <taxon>Strongyloides</taxon>
    </lineage>
</organism>
<evidence type="ECO:0000313" key="3">
    <source>
        <dbReference type="WBParaSite" id="SSTP_0000949300.1"/>
    </source>
</evidence>